<evidence type="ECO:0000256" key="12">
    <source>
        <dbReference type="NCBIfam" id="TIGR04265"/>
    </source>
</evidence>
<keyword evidence="4" id="KW-0808">Transferase</keyword>
<dbReference type="Pfam" id="PF13396">
    <property type="entry name" value="PLDc_N"/>
    <property type="match status" value="1"/>
</dbReference>
<evidence type="ECO:0000256" key="11">
    <source>
        <dbReference type="ARBA" id="ARBA00023264"/>
    </source>
</evidence>
<dbReference type="Proteomes" id="UP001164187">
    <property type="component" value="Chromosome"/>
</dbReference>
<gene>
    <name evidence="15" type="primary">cls</name>
    <name evidence="15" type="ORF">O0R46_03575</name>
</gene>
<organism evidence="15 16">
    <name type="scientific">Peptostreptococcus equinus</name>
    <dbReference type="NCBI Taxonomy" id="3003601"/>
    <lineage>
        <taxon>Bacteria</taxon>
        <taxon>Bacillati</taxon>
        <taxon>Bacillota</taxon>
        <taxon>Clostridia</taxon>
        <taxon>Peptostreptococcales</taxon>
        <taxon>Peptostreptococcaceae</taxon>
        <taxon>Peptostreptococcus</taxon>
    </lineage>
</organism>
<dbReference type="SUPFAM" id="SSF56024">
    <property type="entry name" value="Phospholipase D/nuclease"/>
    <property type="match status" value="2"/>
</dbReference>
<dbReference type="Gene3D" id="3.30.870.10">
    <property type="entry name" value="Endonuclease Chain A"/>
    <property type="match status" value="2"/>
</dbReference>
<evidence type="ECO:0000313" key="15">
    <source>
        <dbReference type="EMBL" id="WAW15534.1"/>
    </source>
</evidence>
<evidence type="ECO:0000256" key="5">
    <source>
        <dbReference type="ARBA" id="ARBA00022692"/>
    </source>
</evidence>
<feature type="transmembrane region" description="Helical" evidence="13">
    <location>
        <begin position="27"/>
        <end position="48"/>
    </location>
</feature>
<evidence type="ECO:0000313" key="16">
    <source>
        <dbReference type="Proteomes" id="UP001164187"/>
    </source>
</evidence>
<dbReference type="EC" id="2.7.8.-" evidence="12"/>
<evidence type="ECO:0000256" key="9">
    <source>
        <dbReference type="ARBA" id="ARBA00023136"/>
    </source>
</evidence>
<keyword evidence="2" id="KW-1003">Cell membrane</keyword>
<proteinExistence type="predicted"/>
<dbReference type="Pfam" id="PF13091">
    <property type="entry name" value="PLDc_2"/>
    <property type="match status" value="1"/>
</dbReference>
<dbReference type="InterPro" id="IPR027379">
    <property type="entry name" value="CLS_N"/>
</dbReference>
<evidence type="ECO:0000256" key="8">
    <source>
        <dbReference type="ARBA" id="ARBA00023098"/>
    </source>
</evidence>
<keyword evidence="11" id="KW-1208">Phospholipid metabolism</keyword>
<protein>
    <recommendedName>
        <fullName evidence="12">Cardiolipin synthase</fullName>
        <ecNumber evidence="12">2.7.8.-</ecNumber>
    </recommendedName>
</protein>
<dbReference type="PANTHER" id="PTHR21248">
    <property type="entry name" value="CARDIOLIPIN SYNTHASE"/>
    <property type="match status" value="1"/>
</dbReference>
<dbReference type="InterPro" id="IPR025202">
    <property type="entry name" value="PLD-like_dom"/>
</dbReference>
<keyword evidence="6" id="KW-0677">Repeat</keyword>
<dbReference type="SMART" id="SM00155">
    <property type="entry name" value="PLDc"/>
    <property type="match status" value="2"/>
</dbReference>
<evidence type="ECO:0000256" key="3">
    <source>
        <dbReference type="ARBA" id="ARBA00022516"/>
    </source>
</evidence>
<keyword evidence="7 13" id="KW-1133">Transmembrane helix</keyword>
<keyword evidence="10" id="KW-0594">Phospholipid biosynthesis</keyword>
<dbReference type="CDD" id="cd09160">
    <property type="entry name" value="PLDc_SMU_988_like_2"/>
    <property type="match status" value="1"/>
</dbReference>
<evidence type="ECO:0000259" key="14">
    <source>
        <dbReference type="PROSITE" id="PS50035"/>
    </source>
</evidence>
<dbReference type="InterPro" id="IPR022924">
    <property type="entry name" value="Cardiolipin_synthase"/>
</dbReference>
<evidence type="ECO:0000256" key="13">
    <source>
        <dbReference type="SAM" id="Phobius"/>
    </source>
</evidence>
<evidence type="ECO:0000256" key="6">
    <source>
        <dbReference type="ARBA" id="ARBA00022737"/>
    </source>
</evidence>
<dbReference type="RefSeq" id="WP_269312207.1">
    <property type="nucleotide sequence ID" value="NZ_CP114052.1"/>
</dbReference>
<evidence type="ECO:0000256" key="10">
    <source>
        <dbReference type="ARBA" id="ARBA00023209"/>
    </source>
</evidence>
<dbReference type="NCBIfam" id="TIGR04265">
    <property type="entry name" value="bac_cardiolipin"/>
    <property type="match status" value="1"/>
</dbReference>
<evidence type="ECO:0000256" key="1">
    <source>
        <dbReference type="ARBA" id="ARBA00004651"/>
    </source>
</evidence>
<dbReference type="Pfam" id="PF00614">
    <property type="entry name" value="PLDc"/>
    <property type="match status" value="1"/>
</dbReference>
<dbReference type="PANTHER" id="PTHR21248:SF22">
    <property type="entry name" value="PHOSPHOLIPASE D"/>
    <property type="match status" value="1"/>
</dbReference>
<dbReference type="InterPro" id="IPR001736">
    <property type="entry name" value="PLipase_D/transphosphatidylase"/>
</dbReference>
<feature type="transmembrane region" description="Helical" evidence="13">
    <location>
        <begin position="83"/>
        <end position="101"/>
    </location>
</feature>
<feature type="domain" description="PLD phosphodiesterase" evidence="14">
    <location>
        <begin position="435"/>
        <end position="462"/>
    </location>
</feature>
<dbReference type="CDD" id="cd09154">
    <property type="entry name" value="PLDc_SMU_988_like_1"/>
    <property type="match status" value="1"/>
</dbReference>
<keyword evidence="9 13" id="KW-0472">Membrane</keyword>
<feature type="transmembrane region" description="Helical" evidence="13">
    <location>
        <begin position="54"/>
        <end position="71"/>
    </location>
</feature>
<name>A0ABY7JQB0_9FIRM</name>
<feature type="domain" description="PLD phosphodiesterase" evidence="14">
    <location>
        <begin position="258"/>
        <end position="285"/>
    </location>
</feature>
<dbReference type="PROSITE" id="PS50035">
    <property type="entry name" value="PLD"/>
    <property type="match status" value="2"/>
</dbReference>
<keyword evidence="5 13" id="KW-0812">Transmembrane</keyword>
<sequence length="522" mass="61330">MDKHKIKDKFNEEKRELKEKKHLVKPIFLVTILILLQIFLFIFIYTIFIQKVHWINWIWIVIRFILIIHIINLDKPIDYRVAWIIPIASLPVFGIMLYLFLEILPGPRMLSRRLEKIKIKNTKLLTANKNIPSEMEHDPRVDYGLDRYLDNIIDYPMHKNTDLQYYTQGEEYFEKLIVDLRNAKDFILMEFFIIKPGIMLDTIVDILSDKVKEGVDVKFMYDGMNAYHLPSSYKNYLESLGIDTLVFGAVKPILSTYHNNRNHRKIVVIDNEIAYTGGVNLSDEYINAVEKFGHWKDNGIRLEGQAVKNFTVMFFNLWDLSSGNEYNLNRYLSHELLTQSQAYVQPFDDAPNDQETVGENVYVDVLNQAKDYVYIMTPYLILSDKVINAIKFAAKRCVDVRIMMPGIPDKKIAYNMGRSYYEHLIKNGVKIYEYSPGFLHAKSFVSDDMTSVAGTINLDFRSLHLHYENAVLVYDEDFALKLKEDFLNTQEKCNQMTIEKYRELNFIYRLSGRVLKLFAPMM</sequence>
<reference evidence="15" key="1">
    <citation type="submission" date="2022-12" db="EMBL/GenBank/DDBJ databases">
        <title>Peptostreptococcus.</title>
        <authorList>
            <person name="Lee S.H."/>
        </authorList>
    </citation>
    <scope>NUCLEOTIDE SEQUENCE</scope>
    <source>
        <strain evidence="15">CBA3647</strain>
    </source>
</reference>
<evidence type="ECO:0000256" key="7">
    <source>
        <dbReference type="ARBA" id="ARBA00022989"/>
    </source>
</evidence>
<evidence type="ECO:0000256" key="2">
    <source>
        <dbReference type="ARBA" id="ARBA00022475"/>
    </source>
</evidence>
<keyword evidence="16" id="KW-1185">Reference proteome</keyword>
<dbReference type="EMBL" id="CP114052">
    <property type="protein sequence ID" value="WAW15534.1"/>
    <property type="molecule type" value="Genomic_DNA"/>
</dbReference>
<comment type="subcellular location">
    <subcellularLocation>
        <location evidence="1">Cell membrane</location>
        <topology evidence="1">Multi-pass membrane protein</topology>
    </subcellularLocation>
</comment>
<accession>A0ABY7JQB0</accession>
<keyword evidence="8" id="KW-0443">Lipid metabolism</keyword>
<keyword evidence="3" id="KW-0444">Lipid biosynthesis</keyword>
<evidence type="ECO:0000256" key="4">
    <source>
        <dbReference type="ARBA" id="ARBA00022679"/>
    </source>
</evidence>